<reference evidence="3 4" key="1">
    <citation type="submission" date="2013-12" db="EMBL/GenBank/DDBJ databases">
        <title>Draft genome of the parsitic nematode Ancylostoma duodenale.</title>
        <authorList>
            <person name="Mitreva M."/>
        </authorList>
    </citation>
    <scope>NUCLEOTIDE SEQUENCE [LARGE SCALE GENOMIC DNA]</scope>
    <source>
        <strain evidence="3 4">Zhejiang</strain>
    </source>
</reference>
<dbReference type="Proteomes" id="UP000054047">
    <property type="component" value="Unassembled WGS sequence"/>
</dbReference>
<dbReference type="Gene3D" id="3.80.10.10">
    <property type="entry name" value="Ribonuclease Inhibitor"/>
    <property type="match status" value="1"/>
</dbReference>
<dbReference type="AlphaFoldDB" id="A0A0C2CV97"/>
<proteinExistence type="predicted"/>
<sequence>MPQIRSIRLNDNEIKVLGMYAFRFIPQLQEVDLSGNLIERFMLEILDLSSNNITQLPGIELRSMESLRTLVLARNPITVVEESQVRLDGLQMLDLSSSALRVVEAGAFSRLPRLHSVTFANCRDLIFVSPAAFENISVFSLDISGTGVKSLPPSLLSSVARIRISDVPLDCGCLSEQLSTITTTTITDWSNSTCVTRRGEVMRLTIPSLSPTNLASTEQCRPSVILPFGDEVVANVGQTFKIYCAGK</sequence>
<dbReference type="InterPro" id="IPR003591">
    <property type="entry name" value="Leu-rich_rpt_typical-subtyp"/>
</dbReference>
<accession>A0A0C2CV97</accession>
<organism evidence="3 4">
    <name type="scientific">Ancylostoma duodenale</name>
    <dbReference type="NCBI Taxonomy" id="51022"/>
    <lineage>
        <taxon>Eukaryota</taxon>
        <taxon>Metazoa</taxon>
        <taxon>Ecdysozoa</taxon>
        <taxon>Nematoda</taxon>
        <taxon>Chromadorea</taxon>
        <taxon>Rhabditida</taxon>
        <taxon>Rhabditina</taxon>
        <taxon>Rhabditomorpha</taxon>
        <taxon>Strongyloidea</taxon>
        <taxon>Ancylostomatidae</taxon>
        <taxon>Ancylostomatinae</taxon>
        <taxon>Ancylostoma</taxon>
    </lineage>
</organism>
<keyword evidence="4" id="KW-1185">Reference proteome</keyword>
<dbReference type="InterPro" id="IPR001611">
    <property type="entry name" value="Leu-rich_rpt"/>
</dbReference>
<dbReference type="PANTHER" id="PTHR24366:SF96">
    <property type="entry name" value="LEUCINE RICH REPEAT CONTAINING 53"/>
    <property type="match status" value="1"/>
</dbReference>
<evidence type="ECO:0000313" key="4">
    <source>
        <dbReference type="Proteomes" id="UP000054047"/>
    </source>
</evidence>
<dbReference type="OrthoDB" id="676979at2759"/>
<keyword evidence="2" id="KW-0677">Repeat</keyword>
<dbReference type="PROSITE" id="PS51450">
    <property type="entry name" value="LRR"/>
    <property type="match status" value="1"/>
</dbReference>
<evidence type="ECO:0000313" key="3">
    <source>
        <dbReference type="EMBL" id="KIH60828.1"/>
    </source>
</evidence>
<protein>
    <submittedName>
        <fullName evidence="3">Leucine Rich repeat-containing domain protein</fullName>
    </submittedName>
</protein>
<name>A0A0C2CV97_9BILA</name>
<dbReference type="InterPro" id="IPR032675">
    <property type="entry name" value="LRR_dom_sf"/>
</dbReference>
<dbReference type="PANTHER" id="PTHR24366">
    <property type="entry name" value="IG(IMMUNOGLOBULIN) AND LRR(LEUCINE RICH REPEAT) DOMAINS"/>
    <property type="match status" value="1"/>
</dbReference>
<keyword evidence="1" id="KW-0433">Leucine-rich repeat</keyword>
<evidence type="ECO:0000256" key="1">
    <source>
        <dbReference type="ARBA" id="ARBA00022614"/>
    </source>
</evidence>
<gene>
    <name evidence="3" type="ORF">ANCDUO_08909</name>
</gene>
<dbReference type="SMART" id="SM00369">
    <property type="entry name" value="LRR_TYP"/>
    <property type="match status" value="4"/>
</dbReference>
<dbReference type="Pfam" id="PF13855">
    <property type="entry name" value="LRR_8"/>
    <property type="match status" value="1"/>
</dbReference>
<dbReference type="EMBL" id="KN730597">
    <property type="protein sequence ID" value="KIH60828.1"/>
    <property type="molecule type" value="Genomic_DNA"/>
</dbReference>
<dbReference type="Pfam" id="PF00560">
    <property type="entry name" value="LRR_1"/>
    <property type="match status" value="1"/>
</dbReference>
<evidence type="ECO:0000256" key="2">
    <source>
        <dbReference type="ARBA" id="ARBA00022737"/>
    </source>
</evidence>
<dbReference type="SUPFAM" id="SSF52058">
    <property type="entry name" value="L domain-like"/>
    <property type="match status" value="1"/>
</dbReference>